<evidence type="ECO:0000256" key="4">
    <source>
        <dbReference type="ARBA" id="ARBA00011738"/>
    </source>
</evidence>
<feature type="domain" description="SsuA/THI5-like" evidence="13">
    <location>
        <begin position="52"/>
        <end position="262"/>
    </location>
</feature>
<evidence type="ECO:0000256" key="7">
    <source>
        <dbReference type="ARBA" id="ARBA00022898"/>
    </source>
</evidence>
<evidence type="ECO:0000256" key="12">
    <source>
        <dbReference type="SAM" id="SignalP"/>
    </source>
</evidence>
<dbReference type="GO" id="GO:0046872">
    <property type="term" value="F:metal ion binding"/>
    <property type="evidence" value="ECO:0007669"/>
    <property type="project" value="UniProtKB-KW"/>
</dbReference>
<comment type="similarity">
    <text evidence="3">Belongs to the NMT1/THI5 family.</text>
</comment>
<dbReference type="EMBL" id="LPWA01000145">
    <property type="protein sequence ID" value="KUM24055.1"/>
    <property type="molecule type" value="Genomic_DNA"/>
</dbReference>
<dbReference type="Proteomes" id="UP000053176">
    <property type="component" value="Unassembled WGS sequence"/>
</dbReference>
<evidence type="ECO:0000256" key="11">
    <source>
        <dbReference type="ARBA" id="ARBA00048179"/>
    </source>
</evidence>
<sequence>MTFGRWKLIMEKSLVYCARMAVGCLAAALAISPAVGAERLKVTLNWTPDNSSIGIIYADALGYYKQLGIELEIEPGKGSGTSSQMVAAGSTDVGLVNAPSAIALAAKGAPLKIIAPIYQASELGIISLEDTAISRPKELEGKTIALPPGAAQSALFDVLVKQKRVDKSKVQILSADPSSYIGLLAERKVDGVSEAPAAVMIPLGERDVKTKTMFYKDNGAPILSTSLVARDDKLKSNPELYMKFVDATLRGYSAVAKDPEAAVEALRSRYPDEADKKEVLLKELRQYLLADLCVPGASGLGKPPAKAWATTGEILASTLGSLGDGGIDTKYTERYLPREVPPCP</sequence>
<evidence type="ECO:0000256" key="1">
    <source>
        <dbReference type="ARBA" id="ARBA00003469"/>
    </source>
</evidence>
<reference evidence="14 15" key="1">
    <citation type="submission" date="2015-12" db="EMBL/GenBank/DDBJ databases">
        <title>Draft genome sequence of Mesorhizobium sp. UFLA 01-765, a multitolerant efficient symbiont and plant-growth promoting strain isolated from Zn-mining soil using Leucaena leucocephala as a trap plant.</title>
        <authorList>
            <person name="Rangel W.M."/>
            <person name="Thijs S."/>
            <person name="Longatti S.M."/>
            <person name="Moreira F.M."/>
            <person name="Weyens N."/>
            <person name="Vangronsveld J."/>
            <person name="Van Hamme J.D."/>
            <person name="Bottos E.M."/>
            <person name="Rineau F."/>
        </authorList>
    </citation>
    <scope>NUCLEOTIDE SEQUENCE [LARGE SCALE GENOMIC DNA]</scope>
    <source>
        <strain evidence="14 15">UFLA 01-765</strain>
    </source>
</reference>
<organism evidence="14 15">
    <name type="scientific">Rhizobium loti</name>
    <name type="common">Mesorhizobium loti</name>
    <dbReference type="NCBI Taxonomy" id="381"/>
    <lineage>
        <taxon>Bacteria</taxon>
        <taxon>Pseudomonadati</taxon>
        <taxon>Pseudomonadota</taxon>
        <taxon>Alphaproteobacteria</taxon>
        <taxon>Hyphomicrobiales</taxon>
        <taxon>Phyllobacteriaceae</taxon>
        <taxon>Mesorhizobium</taxon>
    </lineage>
</organism>
<protein>
    <recommendedName>
        <fullName evidence="10">Thiamine pyrimidine synthase</fullName>
    </recommendedName>
</protein>
<dbReference type="GO" id="GO:0009228">
    <property type="term" value="P:thiamine biosynthetic process"/>
    <property type="evidence" value="ECO:0007669"/>
    <property type="project" value="UniProtKB-KW"/>
</dbReference>
<dbReference type="InterPro" id="IPR027939">
    <property type="entry name" value="NMT1/THI5"/>
</dbReference>
<evidence type="ECO:0000256" key="6">
    <source>
        <dbReference type="ARBA" id="ARBA00022723"/>
    </source>
</evidence>
<name>A0A101KNH5_RHILI</name>
<dbReference type="Pfam" id="PF09084">
    <property type="entry name" value="NMT1"/>
    <property type="match status" value="1"/>
</dbReference>
<keyword evidence="7" id="KW-0663">Pyridoxal phosphate</keyword>
<keyword evidence="12" id="KW-0732">Signal</keyword>
<evidence type="ECO:0000256" key="8">
    <source>
        <dbReference type="ARBA" id="ARBA00022977"/>
    </source>
</evidence>
<evidence type="ECO:0000256" key="10">
    <source>
        <dbReference type="ARBA" id="ARBA00033171"/>
    </source>
</evidence>
<dbReference type="PANTHER" id="PTHR31528:SF1">
    <property type="entry name" value="4-AMINO-5-HYDROXYMETHYL-2-METHYLPYRIMIDINE PHOSPHATE SYNTHASE THI11-RELATED"/>
    <property type="match status" value="1"/>
</dbReference>
<comment type="function">
    <text evidence="1">Responsible for the formation of the pyrimidine heterocycle in the thiamine biosynthesis pathway. Catalyzes the formation of hydroxymethylpyrimidine phosphate (HMP-P) from histidine and pyridoxal phosphate (PLP). The protein uses PLP and the active site histidine to form HMP-P, generating an inactive enzyme. The enzyme can only undergo a single turnover, which suggests it is a suicide enzyme.</text>
</comment>
<evidence type="ECO:0000256" key="9">
    <source>
        <dbReference type="ARBA" id="ARBA00023004"/>
    </source>
</evidence>
<dbReference type="AlphaFoldDB" id="A0A101KNH5"/>
<keyword evidence="6" id="KW-0479">Metal-binding</keyword>
<feature type="signal peptide" evidence="12">
    <location>
        <begin position="1"/>
        <end position="36"/>
    </location>
</feature>
<evidence type="ECO:0000313" key="14">
    <source>
        <dbReference type="EMBL" id="KUM24055.1"/>
    </source>
</evidence>
<evidence type="ECO:0000313" key="15">
    <source>
        <dbReference type="Proteomes" id="UP000053176"/>
    </source>
</evidence>
<comment type="subunit">
    <text evidence="4">Homodimer.</text>
</comment>
<dbReference type="InterPro" id="IPR015168">
    <property type="entry name" value="SsuA/THI5"/>
</dbReference>
<evidence type="ECO:0000256" key="2">
    <source>
        <dbReference type="ARBA" id="ARBA00004948"/>
    </source>
</evidence>
<accession>A0A101KNH5</accession>
<dbReference type="GO" id="GO:0016740">
    <property type="term" value="F:transferase activity"/>
    <property type="evidence" value="ECO:0007669"/>
    <property type="project" value="UniProtKB-KW"/>
</dbReference>
<feature type="chain" id="PRO_5007099087" description="Thiamine pyrimidine synthase" evidence="12">
    <location>
        <begin position="37"/>
        <end position="344"/>
    </location>
</feature>
<gene>
    <name evidence="14" type="ORF">AU467_31650</name>
</gene>
<comment type="pathway">
    <text evidence="2">Cofactor biosynthesis; thiamine diphosphate biosynthesis.</text>
</comment>
<comment type="catalytic activity">
    <reaction evidence="11">
        <text>N(6)-(pyridoxal phosphate)-L-lysyl-[4-amino-5-hydroxymethyl-2-methylpyrimidine phosphate synthase] + L-histidyl-[4-amino-5-hydroxymethyl-2-methylpyrimidine phosphate synthase] + 2 Fe(3+) + 4 H2O = L-lysyl-[4-amino-5-hydroxymethyl-2-methylpyrimidine phosphate synthase] + (2S)-2-amino-5-hydroxy-4-oxopentanoyl-[4-amino-5-hydroxymethyl-2-methylpyrimidine phosphate synthase] + 4-amino-2-methyl-5-(phosphooxymethyl)pyrimidine + 3-oxopropanoate + 2 Fe(2+) + 2 H(+)</text>
        <dbReference type="Rhea" id="RHEA:65756"/>
        <dbReference type="Rhea" id="RHEA-COMP:16892"/>
        <dbReference type="Rhea" id="RHEA-COMP:16893"/>
        <dbReference type="Rhea" id="RHEA-COMP:16894"/>
        <dbReference type="Rhea" id="RHEA-COMP:16895"/>
        <dbReference type="ChEBI" id="CHEBI:15377"/>
        <dbReference type="ChEBI" id="CHEBI:15378"/>
        <dbReference type="ChEBI" id="CHEBI:29033"/>
        <dbReference type="ChEBI" id="CHEBI:29034"/>
        <dbReference type="ChEBI" id="CHEBI:29969"/>
        <dbReference type="ChEBI" id="CHEBI:29979"/>
        <dbReference type="ChEBI" id="CHEBI:33190"/>
        <dbReference type="ChEBI" id="CHEBI:58354"/>
        <dbReference type="ChEBI" id="CHEBI:143915"/>
        <dbReference type="ChEBI" id="CHEBI:157692"/>
    </reaction>
    <physiologicalReaction direction="left-to-right" evidence="11">
        <dbReference type="Rhea" id="RHEA:65757"/>
    </physiologicalReaction>
</comment>
<keyword evidence="5" id="KW-0808">Transferase</keyword>
<dbReference type="SUPFAM" id="SSF53850">
    <property type="entry name" value="Periplasmic binding protein-like II"/>
    <property type="match status" value="1"/>
</dbReference>
<evidence type="ECO:0000256" key="3">
    <source>
        <dbReference type="ARBA" id="ARBA00009406"/>
    </source>
</evidence>
<dbReference type="PANTHER" id="PTHR31528">
    <property type="entry name" value="4-AMINO-5-HYDROXYMETHYL-2-METHYLPYRIMIDINE PHOSPHATE SYNTHASE THI11-RELATED"/>
    <property type="match status" value="1"/>
</dbReference>
<dbReference type="Gene3D" id="3.40.190.10">
    <property type="entry name" value="Periplasmic binding protein-like II"/>
    <property type="match status" value="2"/>
</dbReference>
<keyword evidence="9" id="KW-0408">Iron</keyword>
<evidence type="ECO:0000259" key="13">
    <source>
        <dbReference type="Pfam" id="PF09084"/>
    </source>
</evidence>
<keyword evidence="8" id="KW-0784">Thiamine biosynthesis</keyword>
<proteinExistence type="inferred from homology"/>
<comment type="caution">
    <text evidence="14">The sequence shown here is derived from an EMBL/GenBank/DDBJ whole genome shotgun (WGS) entry which is preliminary data.</text>
</comment>
<evidence type="ECO:0000256" key="5">
    <source>
        <dbReference type="ARBA" id="ARBA00022679"/>
    </source>
</evidence>